<comment type="caution">
    <text evidence="1">The sequence shown here is derived from an EMBL/GenBank/DDBJ whole genome shotgun (WGS) entry which is preliminary data.</text>
</comment>
<organism evidence="1 2">
    <name type="scientific">Agitococcus lubricus</name>
    <dbReference type="NCBI Taxonomy" id="1077255"/>
    <lineage>
        <taxon>Bacteria</taxon>
        <taxon>Pseudomonadati</taxon>
        <taxon>Pseudomonadota</taxon>
        <taxon>Gammaproteobacteria</taxon>
        <taxon>Moraxellales</taxon>
        <taxon>Moraxellaceae</taxon>
        <taxon>Agitococcus</taxon>
    </lineage>
</organism>
<evidence type="ECO:0000313" key="1">
    <source>
        <dbReference type="EMBL" id="PTQ88988.1"/>
    </source>
</evidence>
<dbReference type="Proteomes" id="UP000244223">
    <property type="component" value="Unassembled WGS sequence"/>
</dbReference>
<dbReference type="RefSeq" id="WP_170106953.1">
    <property type="nucleotide sequence ID" value="NZ_QAON01000009.1"/>
</dbReference>
<proteinExistence type="predicted"/>
<name>A0A2T5IYB5_9GAMM</name>
<protein>
    <submittedName>
        <fullName evidence="1">Uncharacterized protein</fullName>
    </submittedName>
</protein>
<keyword evidence="2" id="KW-1185">Reference proteome</keyword>
<gene>
    <name evidence="1" type="ORF">C8N29_1099</name>
</gene>
<dbReference type="EMBL" id="QAON01000009">
    <property type="protein sequence ID" value="PTQ88988.1"/>
    <property type="molecule type" value="Genomic_DNA"/>
</dbReference>
<dbReference type="AlphaFoldDB" id="A0A2T5IYB5"/>
<sequence>MQNVIQASLLTVALAFPCVALAWGWNSALDNAKITTPSTYHQVKG</sequence>
<accession>A0A2T5IYB5</accession>
<evidence type="ECO:0000313" key="2">
    <source>
        <dbReference type="Proteomes" id="UP000244223"/>
    </source>
</evidence>
<reference evidence="1 2" key="1">
    <citation type="submission" date="2018-04" db="EMBL/GenBank/DDBJ databases">
        <title>Genomic Encyclopedia of Archaeal and Bacterial Type Strains, Phase II (KMG-II): from individual species to whole genera.</title>
        <authorList>
            <person name="Goeker M."/>
        </authorList>
    </citation>
    <scope>NUCLEOTIDE SEQUENCE [LARGE SCALE GENOMIC DNA]</scope>
    <source>
        <strain evidence="1 2">DSM 5822</strain>
    </source>
</reference>